<dbReference type="Pfam" id="PF00014">
    <property type="entry name" value="Kunitz_BPTI"/>
    <property type="match status" value="1"/>
</dbReference>
<protein>
    <recommendedName>
        <fullName evidence="3">BPTI/Kunitz inhibitor domain-containing protein</fullName>
    </recommendedName>
</protein>
<evidence type="ECO:0000313" key="4">
    <source>
        <dbReference type="EMBL" id="KAJ7332279.1"/>
    </source>
</evidence>
<dbReference type="CDD" id="cd00109">
    <property type="entry name" value="Kunitz-type"/>
    <property type="match status" value="1"/>
</dbReference>
<evidence type="ECO:0000256" key="1">
    <source>
        <dbReference type="ARBA" id="ARBA00008415"/>
    </source>
</evidence>
<dbReference type="Proteomes" id="UP001142489">
    <property type="component" value="Unassembled WGS sequence"/>
</dbReference>
<dbReference type="InterPro" id="IPR020901">
    <property type="entry name" value="Prtase_inh_Kunz-CS"/>
</dbReference>
<proteinExistence type="inferred from homology"/>
<dbReference type="PANTHER" id="PTHR10083">
    <property type="entry name" value="KUNITZ-TYPE PROTEASE INHIBITOR-RELATED"/>
    <property type="match status" value="1"/>
</dbReference>
<dbReference type="EMBL" id="JAPFRF010000005">
    <property type="protein sequence ID" value="KAJ7332279.1"/>
    <property type="molecule type" value="Genomic_DNA"/>
</dbReference>
<dbReference type="InterPro" id="IPR050098">
    <property type="entry name" value="TFPI/VKTCI-like"/>
</dbReference>
<dbReference type="InterPro" id="IPR036880">
    <property type="entry name" value="Kunitz_BPTI_sf"/>
</dbReference>
<dbReference type="PRINTS" id="PR00759">
    <property type="entry name" value="BASICPTASE"/>
</dbReference>
<feature type="domain" description="BPTI/Kunitz inhibitor" evidence="3">
    <location>
        <begin position="94"/>
        <end position="144"/>
    </location>
</feature>
<keyword evidence="5" id="KW-1185">Reference proteome</keyword>
<organism evidence="4 5">
    <name type="scientific">Phrynocephalus forsythii</name>
    <dbReference type="NCBI Taxonomy" id="171643"/>
    <lineage>
        <taxon>Eukaryota</taxon>
        <taxon>Metazoa</taxon>
        <taxon>Chordata</taxon>
        <taxon>Craniata</taxon>
        <taxon>Vertebrata</taxon>
        <taxon>Euteleostomi</taxon>
        <taxon>Lepidosauria</taxon>
        <taxon>Squamata</taxon>
        <taxon>Bifurcata</taxon>
        <taxon>Unidentata</taxon>
        <taxon>Episquamata</taxon>
        <taxon>Toxicofera</taxon>
        <taxon>Iguania</taxon>
        <taxon>Acrodonta</taxon>
        <taxon>Agamidae</taxon>
        <taxon>Agaminae</taxon>
        <taxon>Phrynocephalus</taxon>
    </lineage>
</organism>
<dbReference type="PANTHER" id="PTHR10083:SF374">
    <property type="entry name" value="BPTI_KUNITZ INHIBITOR DOMAIN-CONTAINING PROTEIN"/>
    <property type="match status" value="1"/>
</dbReference>
<dbReference type="GO" id="GO:0004867">
    <property type="term" value="F:serine-type endopeptidase inhibitor activity"/>
    <property type="evidence" value="ECO:0007669"/>
    <property type="project" value="InterPro"/>
</dbReference>
<evidence type="ECO:0000313" key="5">
    <source>
        <dbReference type="Proteomes" id="UP001142489"/>
    </source>
</evidence>
<dbReference type="FunFam" id="4.10.410.10:FF:000020">
    <property type="entry name" value="Collagen, type VI, alpha 3"/>
    <property type="match status" value="1"/>
</dbReference>
<evidence type="ECO:0000256" key="2">
    <source>
        <dbReference type="ARBA" id="ARBA00023157"/>
    </source>
</evidence>
<dbReference type="PROSITE" id="PS50279">
    <property type="entry name" value="BPTI_KUNITZ_2"/>
    <property type="match status" value="1"/>
</dbReference>
<dbReference type="SMART" id="SM00131">
    <property type="entry name" value="KU"/>
    <property type="match status" value="1"/>
</dbReference>
<comment type="similarity">
    <text evidence="1">Belongs to the venom Kunitz-type family.</text>
</comment>
<dbReference type="OrthoDB" id="4473401at2759"/>
<sequence>MTCHLLSEWPNASVSNVLEEGSQLDDGVDKFCFLSWEERGGPEPVWIGSSSCPDQSQGNPPPTSPMRLTGGLILLGSLTLWAHLPLVSGDLGVCILPPDGGLCFVLERRWYYDYESKKCLPFSWGGCGGNENNFETRKLCEAACSHYGSTNKGMMPRGRLLGMAKGCAGDPSRQG</sequence>
<reference evidence="4" key="1">
    <citation type="journal article" date="2023" name="DNA Res.">
        <title>Chromosome-level genome assembly of Phrynocephalus forsythii using third-generation DNA sequencing and Hi-C analysis.</title>
        <authorList>
            <person name="Qi Y."/>
            <person name="Zhao W."/>
            <person name="Zhao Y."/>
            <person name="Niu C."/>
            <person name="Cao S."/>
            <person name="Zhang Y."/>
        </authorList>
    </citation>
    <scope>NUCLEOTIDE SEQUENCE</scope>
    <source>
        <tissue evidence="4">Muscle</tissue>
    </source>
</reference>
<gene>
    <name evidence="4" type="ORF">JRQ81_014459</name>
</gene>
<comment type="caution">
    <text evidence="4">The sequence shown here is derived from an EMBL/GenBank/DDBJ whole genome shotgun (WGS) entry which is preliminary data.</text>
</comment>
<dbReference type="AlphaFoldDB" id="A0A9Q1B3H9"/>
<dbReference type="Gene3D" id="4.10.410.10">
    <property type="entry name" value="Pancreatic trypsin inhibitor Kunitz domain"/>
    <property type="match status" value="1"/>
</dbReference>
<name>A0A9Q1B3H9_9SAUR</name>
<dbReference type="SUPFAM" id="SSF57362">
    <property type="entry name" value="BPTI-like"/>
    <property type="match status" value="1"/>
</dbReference>
<evidence type="ECO:0000259" key="3">
    <source>
        <dbReference type="PROSITE" id="PS50279"/>
    </source>
</evidence>
<accession>A0A9Q1B3H9</accession>
<dbReference type="PROSITE" id="PS00280">
    <property type="entry name" value="BPTI_KUNITZ_1"/>
    <property type="match status" value="1"/>
</dbReference>
<dbReference type="InterPro" id="IPR002223">
    <property type="entry name" value="Kunitz_BPTI"/>
</dbReference>
<keyword evidence="2" id="KW-1015">Disulfide bond</keyword>
<dbReference type="GO" id="GO:0005615">
    <property type="term" value="C:extracellular space"/>
    <property type="evidence" value="ECO:0007669"/>
    <property type="project" value="TreeGrafter"/>
</dbReference>